<keyword evidence="2" id="KW-0238">DNA-binding</keyword>
<organism evidence="5 6">
    <name type="scientific">Cognatishimia activa</name>
    <dbReference type="NCBI Taxonomy" id="1715691"/>
    <lineage>
        <taxon>Bacteria</taxon>
        <taxon>Pseudomonadati</taxon>
        <taxon>Pseudomonadota</taxon>
        <taxon>Alphaproteobacteria</taxon>
        <taxon>Rhodobacterales</taxon>
        <taxon>Paracoccaceae</taxon>
        <taxon>Cognatishimia</taxon>
    </lineage>
</organism>
<feature type="domain" description="HTH gntR-type" evidence="4">
    <location>
        <begin position="21"/>
        <end position="89"/>
    </location>
</feature>
<dbReference type="CDD" id="cd07377">
    <property type="entry name" value="WHTH_GntR"/>
    <property type="match status" value="1"/>
</dbReference>
<dbReference type="Pfam" id="PF07729">
    <property type="entry name" value="FCD"/>
    <property type="match status" value="1"/>
</dbReference>
<dbReference type="GO" id="GO:0003700">
    <property type="term" value="F:DNA-binding transcription factor activity"/>
    <property type="evidence" value="ECO:0007669"/>
    <property type="project" value="InterPro"/>
</dbReference>
<dbReference type="Proteomes" id="UP000051184">
    <property type="component" value="Unassembled WGS sequence"/>
</dbReference>
<proteinExistence type="predicted"/>
<dbReference type="InterPro" id="IPR036390">
    <property type="entry name" value="WH_DNA-bd_sf"/>
</dbReference>
<dbReference type="InterPro" id="IPR036388">
    <property type="entry name" value="WH-like_DNA-bd_sf"/>
</dbReference>
<keyword evidence="6" id="KW-1185">Reference proteome</keyword>
<dbReference type="STRING" id="1715691.TA5113_00213"/>
<dbReference type="RefSeq" id="WP_058313813.1">
    <property type="nucleotide sequence ID" value="NZ_CYTO01000003.1"/>
</dbReference>
<dbReference type="SUPFAM" id="SSF46785">
    <property type="entry name" value="Winged helix' DNA-binding domain"/>
    <property type="match status" value="1"/>
</dbReference>
<dbReference type="PANTHER" id="PTHR43537:SF44">
    <property type="entry name" value="GNTR FAMILY REGULATORY PROTEIN"/>
    <property type="match status" value="1"/>
</dbReference>
<dbReference type="PROSITE" id="PS50949">
    <property type="entry name" value="HTH_GNTR"/>
    <property type="match status" value="1"/>
</dbReference>
<evidence type="ECO:0000313" key="6">
    <source>
        <dbReference type="Proteomes" id="UP000051184"/>
    </source>
</evidence>
<keyword evidence="3" id="KW-0804">Transcription</keyword>
<dbReference type="PANTHER" id="PTHR43537">
    <property type="entry name" value="TRANSCRIPTIONAL REGULATOR, GNTR FAMILY"/>
    <property type="match status" value="1"/>
</dbReference>
<evidence type="ECO:0000259" key="4">
    <source>
        <dbReference type="PROSITE" id="PS50949"/>
    </source>
</evidence>
<evidence type="ECO:0000256" key="1">
    <source>
        <dbReference type="ARBA" id="ARBA00023015"/>
    </source>
</evidence>
<dbReference type="SMART" id="SM00345">
    <property type="entry name" value="HTH_GNTR"/>
    <property type="match status" value="1"/>
</dbReference>
<name>A0A0N7MB96_9RHOB</name>
<evidence type="ECO:0000313" key="5">
    <source>
        <dbReference type="EMBL" id="CUK24792.1"/>
    </source>
</evidence>
<sequence>MNIAASQPFTIPDIYLSELPTGAAKTAVNTLGQKIARGEFPIGSTIPMEAELTEMLGVSRTVVRDAIKVLSGKGMLRTARRYGTRVLPFENWNLIDPDVIKWHDPDSPTAKRIYQNSTQLRYIIEPEAAALAAVNATQKQRDTILAAAQHISPGPYGAEGMIAADYTFHATILESTGNIMLRQMQGLILAVLQFAYPTGAQAAPDEKVSRRNHILVAEAIADGDPEKARARMTTMLTQNKQIAERIDAGDL</sequence>
<dbReference type="Gene3D" id="1.10.10.10">
    <property type="entry name" value="Winged helix-like DNA-binding domain superfamily/Winged helix DNA-binding domain"/>
    <property type="match status" value="1"/>
</dbReference>
<keyword evidence="1" id="KW-0805">Transcription regulation</keyword>
<dbReference type="Pfam" id="PF00392">
    <property type="entry name" value="GntR"/>
    <property type="match status" value="1"/>
</dbReference>
<reference evidence="6" key="1">
    <citation type="submission" date="2015-09" db="EMBL/GenBank/DDBJ databases">
        <authorList>
            <person name="Rodrigo-Torres Lidia"/>
            <person name="Arahal R.David."/>
        </authorList>
    </citation>
    <scope>NUCLEOTIDE SEQUENCE [LARGE SCALE GENOMIC DNA]</scope>
    <source>
        <strain evidence="6">CECT 5114</strain>
    </source>
</reference>
<dbReference type="InterPro" id="IPR011711">
    <property type="entry name" value="GntR_C"/>
</dbReference>
<dbReference type="InterPro" id="IPR000524">
    <property type="entry name" value="Tscrpt_reg_HTH_GntR"/>
</dbReference>
<dbReference type="GO" id="GO:0003677">
    <property type="term" value="F:DNA binding"/>
    <property type="evidence" value="ECO:0007669"/>
    <property type="project" value="UniProtKB-KW"/>
</dbReference>
<accession>A0A0N7MB96</accession>
<dbReference type="SMART" id="SM00895">
    <property type="entry name" value="FCD"/>
    <property type="match status" value="1"/>
</dbReference>
<dbReference type="OrthoDB" id="9028214at2"/>
<dbReference type="InterPro" id="IPR008920">
    <property type="entry name" value="TF_FadR/GntR_C"/>
</dbReference>
<dbReference type="PRINTS" id="PR00035">
    <property type="entry name" value="HTHGNTR"/>
</dbReference>
<dbReference type="AlphaFoldDB" id="A0A0N7MB96"/>
<evidence type="ECO:0000256" key="3">
    <source>
        <dbReference type="ARBA" id="ARBA00023163"/>
    </source>
</evidence>
<evidence type="ECO:0000256" key="2">
    <source>
        <dbReference type="ARBA" id="ARBA00023125"/>
    </source>
</evidence>
<gene>
    <name evidence="5" type="primary">lldR</name>
    <name evidence="5" type="ORF">TA5114_00578</name>
</gene>
<protein>
    <submittedName>
        <fullName evidence="5">Putative L-lactate dehydrogenase operon regulatory protein</fullName>
    </submittedName>
</protein>
<dbReference type="SUPFAM" id="SSF48008">
    <property type="entry name" value="GntR ligand-binding domain-like"/>
    <property type="match status" value="1"/>
</dbReference>
<dbReference type="EMBL" id="CYUE01000003">
    <property type="protein sequence ID" value="CUK24792.1"/>
    <property type="molecule type" value="Genomic_DNA"/>
</dbReference>
<dbReference type="Gene3D" id="1.20.120.530">
    <property type="entry name" value="GntR ligand-binding domain-like"/>
    <property type="match status" value="1"/>
</dbReference>